<dbReference type="CDD" id="cd23572">
    <property type="entry name" value="TFP_LU_ECD_PINLYP_rpt2"/>
    <property type="match status" value="1"/>
</dbReference>
<evidence type="ECO:0000256" key="3">
    <source>
        <dbReference type="ARBA" id="ARBA00022525"/>
    </source>
</evidence>
<dbReference type="OrthoDB" id="9907178at2759"/>
<dbReference type="InterPro" id="IPR045860">
    <property type="entry name" value="Snake_toxin-like_sf"/>
</dbReference>
<proteinExistence type="inferred from homology"/>
<sequence length="325" mass="34082">MLDKKAFLFLLLSFCIPSIETQHLGSPPLPNTRGISENEVGCALFGKGKTPSGTQRAPLRPSTDKEVSCEESRWGLPKSFKCFSNQLLTPSSLCNWSSINTPTQDASSSESTDLQIMGPTSMATLPSLSLLLAALLTQGSCLICESCASPGNDCTGLSHTCKTPEDACFTSVGISSLGADKITETIKTCIAGSNCQPGPISVTINSEIHFWSTSSCCQDDLCNSKKLDLPPVNTTPNGLTCSACFNIGFDQCEMVDSLNCTGEDNHCITTSGTLSIGDNPVPFAAKGCSSASACSLPLETSIYSAGVTFHLNKIGCKPATRASST</sequence>
<comment type="similarity">
    <text evidence="2">Belongs to the CNF-like-inhibitor family.</text>
</comment>
<dbReference type="GO" id="GO:0005576">
    <property type="term" value="C:extracellular region"/>
    <property type="evidence" value="ECO:0007669"/>
    <property type="project" value="UniProtKB-SubCell"/>
</dbReference>
<evidence type="ECO:0000256" key="1">
    <source>
        <dbReference type="ARBA" id="ARBA00004613"/>
    </source>
</evidence>
<feature type="domain" description="UPAR/Ly6" evidence="7">
    <location>
        <begin position="142"/>
        <end position="236"/>
    </location>
</feature>
<protein>
    <submittedName>
        <fullName evidence="9 10">Phospholipase A2 inhibitor and Ly6/PLAUR domain-containing protein</fullName>
    </submittedName>
</protein>
<evidence type="ECO:0000313" key="9">
    <source>
        <dbReference type="RefSeq" id="XP_015746273.2"/>
    </source>
</evidence>
<evidence type="ECO:0000313" key="10">
    <source>
        <dbReference type="RefSeq" id="XP_025031809.1"/>
    </source>
</evidence>
<dbReference type="Proteomes" id="UP000695026">
    <property type="component" value="Unplaced"/>
</dbReference>
<keyword evidence="8" id="KW-1185">Reference proteome</keyword>
<comment type="subcellular location">
    <subcellularLocation>
        <location evidence="1">Secreted</location>
    </subcellularLocation>
</comment>
<dbReference type="KEGG" id="pbi:107326566"/>
<name>A0A9F3QTX8_PYTBI</name>
<keyword evidence="5" id="KW-1015">Disulfide bond</keyword>
<dbReference type="RefSeq" id="XP_025031809.1">
    <property type="nucleotide sequence ID" value="XM_025176041.1"/>
</dbReference>
<dbReference type="InterPro" id="IPR016054">
    <property type="entry name" value="LY6_UPA_recep-like"/>
</dbReference>
<feature type="chain" id="PRO_5044698262" evidence="6">
    <location>
        <begin position="22"/>
        <end position="325"/>
    </location>
</feature>
<dbReference type="InterPro" id="IPR050918">
    <property type="entry name" value="CNF-like_PLA2_Inhibitor"/>
</dbReference>
<keyword evidence="6" id="KW-0732">Signal</keyword>
<dbReference type="Pfam" id="PF02988">
    <property type="entry name" value="PLA2_inh"/>
    <property type="match status" value="1"/>
</dbReference>
<dbReference type="SUPFAM" id="SSF57302">
    <property type="entry name" value="Snake toxin-like"/>
    <property type="match status" value="2"/>
</dbReference>
<evidence type="ECO:0000256" key="5">
    <source>
        <dbReference type="ARBA" id="ARBA00023157"/>
    </source>
</evidence>
<evidence type="ECO:0000259" key="7">
    <source>
        <dbReference type="SMART" id="SM00134"/>
    </source>
</evidence>
<dbReference type="PANTHER" id="PTHR20914:SF9">
    <property type="entry name" value="COILED, ISOFORM A"/>
    <property type="match status" value="1"/>
</dbReference>
<dbReference type="GeneID" id="107326566"/>
<dbReference type="PANTHER" id="PTHR20914">
    <property type="entry name" value="LY6/PLAUR DOMAIN-CONTAINING PROTEIN 8"/>
    <property type="match status" value="1"/>
</dbReference>
<evidence type="ECO:0000313" key="8">
    <source>
        <dbReference type="Proteomes" id="UP000695026"/>
    </source>
</evidence>
<reference evidence="9 10" key="1">
    <citation type="submission" date="2025-04" db="UniProtKB">
        <authorList>
            <consortium name="RefSeq"/>
        </authorList>
    </citation>
    <scope>IDENTIFICATION</scope>
    <source>
        <tissue evidence="9 10">Liver</tissue>
    </source>
</reference>
<gene>
    <name evidence="9 10" type="primary">LOC107326566</name>
</gene>
<dbReference type="AlphaFoldDB" id="A0A9F3QTX8"/>
<dbReference type="GO" id="GO:0019834">
    <property type="term" value="F:phospholipase A2 inhibitor activity"/>
    <property type="evidence" value="ECO:0007669"/>
    <property type="project" value="UniProtKB-KW"/>
</dbReference>
<evidence type="ECO:0000256" key="2">
    <source>
        <dbReference type="ARBA" id="ARBA00006570"/>
    </source>
</evidence>
<organism evidence="8 9">
    <name type="scientific">Python bivittatus</name>
    <name type="common">Burmese python</name>
    <name type="synonym">Python molurus bivittatus</name>
    <dbReference type="NCBI Taxonomy" id="176946"/>
    <lineage>
        <taxon>Eukaryota</taxon>
        <taxon>Metazoa</taxon>
        <taxon>Chordata</taxon>
        <taxon>Craniata</taxon>
        <taxon>Vertebrata</taxon>
        <taxon>Euteleostomi</taxon>
        <taxon>Lepidosauria</taxon>
        <taxon>Squamata</taxon>
        <taxon>Bifurcata</taxon>
        <taxon>Unidentata</taxon>
        <taxon>Episquamata</taxon>
        <taxon>Toxicofera</taxon>
        <taxon>Serpentes</taxon>
        <taxon>Henophidia</taxon>
        <taxon>Pythonidae</taxon>
        <taxon>Python</taxon>
    </lineage>
</organism>
<dbReference type="RefSeq" id="XP_015746273.2">
    <property type="nucleotide sequence ID" value="XM_015890787.2"/>
</dbReference>
<accession>A0A9F3QTX8</accession>
<feature type="domain" description="UPAR/Ly6" evidence="7">
    <location>
        <begin position="239"/>
        <end position="324"/>
    </location>
</feature>
<evidence type="ECO:0000256" key="6">
    <source>
        <dbReference type="SAM" id="SignalP"/>
    </source>
</evidence>
<evidence type="ECO:0000256" key="4">
    <source>
        <dbReference type="ARBA" id="ARBA00023005"/>
    </source>
</evidence>
<keyword evidence="4 9" id="KW-0593">Phospholipase A2 inhibitor</keyword>
<dbReference type="Pfam" id="PF00021">
    <property type="entry name" value="UPAR_LY6"/>
    <property type="match status" value="1"/>
</dbReference>
<dbReference type="InterPro" id="IPR004126">
    <property type="entry name" value="PLipase_A2_inh_N"/>
</dbReference>
<dbReference type="SMART" id="SM00134">
    <property type="entry name" value="LU"/>
    <property type="match status" value="2"/>
</dbReference>
<keyword evidence="3" id="KW-0964">Secreted</keyword>
<feature type="signal peptide" evidence="6">
    <location>
        <begin position="1"/>
        <end position="21"/>
    </location>
</feature>
<dbReference type="Gene3D" id="2.10.60.10">
    <property type="entry name" value="CD59"/>
    <property type="match status" value="2"/>
</dbReference>